<keyword evidence="4" id="KW-0456">Lyase</keyword>
<dbReference type="InterPro" id="IPR043131">
    <property type="entry name" value="BCAT-like_N"/>
</dbReference>
<dbReference type="CDD" id="cd00449">
    <property type="entry name" value="PLPDE_IV"/>
    <property type="match status" value="1"/>
</dbReference>
<protein>
    <submittedName>
        <fullName evidence="4">Aminodeoxychorismate lyase</fullName>
        <ecNumber evidence="4">4.1.3.38</ecNumber>
    </submittedName>
</protein>
<dbReference type="RefSeq" id="WP_088077547.1">
    <property type="nucleotide sequence ID" value="NZ_JAHQCR010000046.1"/>
</dbReference>
<dbReference type="SUPFAM" id="SSF56752">
    <property type="entry name" value="D-aminoacid aminotransferase-like PLP-dependent enzymes"/>
    <property type="match status" value="1"/>
</dbReference>
<comment type="caution">
    <text evidence="4">The sequence shown here is derived from an EMBL/GenBank/DDBJ whole genome shotgun (WGS) entry which is preliminary data.</text>
</comment>
<evidence type="ECO:0000313" key="4">
    <source>
        <dbReference type="EMBL" id="MBU9722021.1"/>
    </source>
</evidence>
<dbReference type="NCBIfam" id="NF005800">
    <property type="entry name" value="PRK07650.1"/>
    <property type="match status" value="1"/>
</dbReference>
<sequence>MYLYMNGRIAHEDDIRVSPFDHGFLYGLGLFETFRTYNGHPFLLDDHFHRLRESAGMVNIQFPSFEREEILDTIKQLLNVNNLVDGYFRWNISAGDKGVGLYTDLYTEPNTIVYVKALPPNVDEKKGVILEQRRNTPEGQKRLKSHHYLNNVLGKREVGSNPNVEGIFLTEEGHVSEGVVSNIFWWKNKTLFTPSNEAGGLDGITKQFLITLAQKQQLGVEEGLYPVDELLQADEVFATNSIQEIVPLSSIEHRVFPGKKGVITKLLREEYAKRTSMLWSAKELKGE</sequence>
<accession>A0ABS6JTW1</accession>
<dbReference type="EMBL" id="JAHQCR010000046">
    <property type="protein sequence ID" value="MBU9722021.1"/>
    <property type="molecule type" value="Genomic_DNA"/>
</dbReference>
<name>A0ABS6JTW1_9BACI</name>
<evidence type="ECO:0000313" key="5">
    <source>
        <dbReference type="Proteomes" id="UP000790580"/>
    </source>
</evidence>
<gene>
    <name evidence="4" type="primary">pabC</name>
    <name evidence="4" type="ORF">KS407_11300</name>
</gene>
<evidence type="ECO:0000256" key="1">
    <source>
        <dbReference type="ARBA" id="ARBA00001933"/>
    </source>
</evidence>
<reference evidence="4 5" key="1">
    <citation type="submission" date="2021-06" db="EMBL/GenBank/DDBJ databases">
        <title>Bacillus sp. RD4P76, an endophyte from a halophyte.</title>
        <authorList>
            <person name="Sun J.-Q."/>
        </authorList>
    </citation>
    <scope>NUCLEOTIDE SEQUENCE [LARGE SCALE GENOMIC DNA]</scope>
    <source>
        <strain evidence="4 5">JCM 17098</strain>
    </source>
</reference>
<dbReference type="Gene3D" id="3.30.470.10">
    <property type="match status" value="1"/>
</dbReference>
<dbReference type="EC" id="4.1.3.38" evidence="4"/>
<organism evidence="4 5">
    <name type="scientific">Evansella alkalicola</name>
    <dbReference type="NCBI Taxonomy" id="745819"/>
    <lineage>
        <taxon>Bacteria</taxon>
        <taxon>Bacillati</taxon>
        <taxon>Bacillota</taxon>
        <taxon>Bacilli</taxon>
        <taxon>Bacillales</taxon>
        <taxon>Bacillaceae</taxon>
        <taxon>Evansella</taxon>
    </lineage>
</organism>
<dbReference type="PANTHER" id="PTHR42743">
    <property type="entry name" value="AMINO-ACID AMINOTRANSFERASE"/>
    <property type="match status" value="1"/>
</dbReference>
<keyword evidence="3" id="KW-0663">Pyridoxal phosphate</keyword>
<comment type="similarity">
    <text evidence="2">Belongs to the class-IV pyridoxal-phosphate-dependent aminotransferase family.</text>
</comment>
<dbReference type="InterPro" id="IPR043132">
    <property type="entry name" value="BCAT-like_C"/>
</dbReference>
<dbReference type="Gene3D" id="3.20.10.10">
    <property type="entry name" value="D-amino Acid Aminotransferase, subunit A, domain 2"/>
    <property type="match status" value="1"/>
</dbReference>
<dbReference type="InterPro" id="IPR050571">
    <property type="entry name" value="Class-IV_PLP-Dep_Aminotrnsfr"/>
</dbReference>
<dbReference type="PANTHER" id="PTHR42743:SF11">
    <property type="entry name" value="AMINODEOXYCHORISMATE LYASE"/>
    <property type="match status" value="1"/>
</dbReference>
<evidence type="ECO:0000256" key="3">
    <source>
        <dbReference type="ARBA" id="ARBA00022898"/>
    </source>
</evidence>
<proteinExistence type="inferred from homology"/>
<dbReference type="Pfam" id="PF01063">
    <property type="entry name" value="Aminotran_4"/>
    <property type="match status" value="1"/>
</dbReference>
<comment type="cofactor">
    <cofactor evidence="1">
        <name>pyridoxal 5'-phosphate</name>
        <dbReference type="ChEBI" id="CHEBI:597326"/>
    </cofactor>
</comment>
<dbReference type="InterPro" id="IPR001544">
    <property type="entry name" value="Aminotrans_IV"/>
</dbReference>
<evidence type="ECO:0000256" key="2">
    <source>
        <dbReference type="ARBA" id="ARBA00009320"/>
    </source>
</evidence>
<dbReference type="Proteomes" id="UP000790580">
    <property type="component" value="Unassembled WGS sequence"/>
</dbReference>
<dbReference type="GO" id="GO:0008696">
    <property type="term" value="F:4-amino-4-deoxychorismate lyase activity"/>
    <property type="evidence" value="ECO:0007669"/>
    <property type="project" value="UniProtKB-EC"/>
</dbReference>
<keyword evidence="5" id="KW-1185">Reference proteome</keyword>
<dbReference type="InterPro" id="IPR036038">
    <property type="entry name" value="Aminotransferase-like"/>
</dbReference>